<evidence type="ECO:0000313" key="2">
    <source>
        <dbReference type="Proteomes" id="UP000287124"/>
    </source>
</evidence>
<accession>A0A430M6Q7</accession>
<dbReference type="EMBL" id="MIKF01000014">
    <property type="protein sequence ID" value="RTE83649.1"/>
    <property type="molecule type" value="Genomic_DNA"/>
</dbReference>
<dbReference type="AlphaFoldDB" id="A0A430M6Q7"/>
<evidence type="ECO:0000313" key="1">
    <source>
        <dbReference type="EMBL" id="RTE83649.1"/>
    </source>
</evidence>
<reference evidence="1 2" key="1">
    <citation type="submission" date="2017-06" db="EMBL/GenBank/DDBJ databases">
        <title>Comparative genomic analysis of Ambrosia Fusariam Clade fungi.</title>
        <authorList>
            <person name="Stajich J.E."/>
            <person name="Carrillo J."/>
            <person name="Kijimoto T."/>
            <person name="Eskalen A."/>
            <person name="O'Donnell K."/>
            <person name="Kasson M."/>
        </authorList>
    </citation>
    <scope>NUCLEOTIDE SEQUENCE [LARGE SCALE GENOMIC DNA]</scope>
    <source>
        <strain evidence="1 2">UCR1854</strain>
    </source>
</reference>
<gene>
    <name evidence="1" type="ORF">BHE90_001869</name>
</gene>
<name>A0A430M6Q7_9HYPO</name>
<comment type="caution">
    <text evidence="1">The sequence shown here is derived from an EMBL/GenBank/DDBJ whole genome shotgun (WGS) entry which is preliminary data.</text>
</comment>
<keyword evidence="2" id="KW-1185">Reference proteome</keyword>
<protein>
    <recommendedName>
        <fullName evidence="3">Aminoglycoside phosphotransferase domain-containing protein</fullName>
    </recommendedName>
</protein>
<evidence type="ECO:0008006" key="3">
    <source>
        <dbReference type="Google" id="ProtNLM"/>
    </source>
</evidence>
<proteinExistence type="predicted"/>
<dbReference type="Proteomes" id="UP000287124">
    <property type="component" value="Unassembled WGS sequence"/>
</dbReference>
<organism evidence="1 2">
    <name type="scientific">Fusarium euwallaceae</name>
    <dbReference type="NCBI Taxonomy" id="1147111"/>
    <lineage>
        <taxon>Eukaryota</taxon>
        <taxon>Fungi</taxon>
        <taxon>Dikarya</taxon>
        <taxon>Ascomycota</taxon>
        <taxon>Pezizomycotina</taxon>
        <taxon>Sordariomycetes</taxon>
        <taxon>Hypocreomycetidae</taxon>
        <taxon>Hypocreales</taxon>
        <taxon>Nectriaceae</taxon>
        <taxon>Fusarium</taxon>
        <taxon>Fusarium solani species complex</taxon>
    </lineage>
</organism>
<sequence length="431" mass="49175">MPSQLASSGDGYLEDDCPLMPDGSKWNGLNLLDLLKRDQSPFGPTWDVNLLLQEVEEKLGAKVIDVPRVYNRAGNYVRQDINLILSDQRRVLARLANADVNMPNYGGTPLDWLHKDLDFEVAIYGLLQNAPGIPTDRLLHYRYPLQHTEVKHGMPKDITGRWLMIFEIAQGERQLWFDLDQRQRMSTLANAAKIHAALLKLELPRKFVNEWLRNLPSVELKPRELPHATRDFWIAIFKAKVERVIGNEGDMIGRSTNKETVGPKALAAKKSLLRLIPLILPEGNEAVLYRPVLQHDNFSADNILNLVSETGETSITSVFGWEAGTIVPLVLSEVMFVNGFLLTIDAHGKPATLPLSSNLSRPEEWDKNEEYAAEFLKEVKRQAPDLEDAIRKAKHARYIWMKLRHWSGKRPEEFFGRLGDWAEDFMERGMK</sequence>